<dbReference type="Gene3D" id="1.10.10.10">
    <property type="entry name" value="Winged helix-like DNA-binding domain superfamily/Winged helix DNA-binding domain"/>
    <property type="match status" value="1"/>
</dbReference>
<dbReference type="Proteomes" id="UP000436006">
    <property type="component" value="Unassembled WGS sequence"/>
</dbReference>
<dbReference type="PANTHER" id="PTHR13504">
    <property type="entry name" value="FIDO DOMAIN-CONTAINING PROTEIN DDB_G0283145"/>
    <property type="match status" value="1"/>
</dbReference>
<evidence type="ECO:0000259" key="3">
    <source>
        <dbReference type="PROSITE" id="PS51459"/>
    </source>
</evidence>
<dbReference type="EMBL" id="WPIN01000014">
    <property type="protein sequence ID" value="MVM34043.1"/>
    <property type="molecule type" value="Genomic_DNA"/>
</dbReference>
<dbReference type="Pfam" id="PF02661">
    <property type="entry name" value="Fic"/>
    <property type="match status" value="1"/>
</dbReference>
<dbReference type="InterPro" id="IPR036597">
    <property type="entry name" value="Fido-like_dom_sf"/>
</dbReference>
<proteinExistence type="predicted"/>
<feature type="domain" description="Fido" evidence="3">
    <location>
        <begin position="115"/>
        <end position="271"/>
    </location>
</feature>
<gene>
    <name evidence="4" type="ORF">GO755_28680</name>
</gene>
<dbReference type="GO" id="GO:0005524">
    <property type="term" value="F:ATP binding"/>
    <property type="evidence" value="ECO:0007669"/>
    <property type="project" value="UniProtKB-KW"/>
</dbReference>
<dbReference type="RefSeq" id="WP_157588771.1">
    <property type="nucleotide sequence ID" value="NZ_WPIN01000014.1"/>
</dbReference>
<feature type="active site" evidence="1">
    <location>
        <position position="208"/>
    </location>
</feature>
<feature type="binding site" evidence="2">
    <location>
        <begin position="249"/>
        <end position="250"/>
    </location>
    <ligand>
        <name>ATP</name>
        <dbReference type="ChEBI" id="CHEBI:30616"/>
    </ligand>
</feature>
<organism evidence="4 5">
    <name type="scientific">Spirosoma arboris</name>
    <dbReference type="NCBI Taxonomy" id="2682092"/>
    <lineage>
        <taxon>Bacteria</taxon>
        <taxon>Pseudomonadati</taxon>
        <taxon>Bacteroidota</taxon>
        <taxon>Cytophagia</taxon>
        <taxon>Cytophagales</taxon>
        <taxon>Cytophagaceae</taxon>
        <taxon>Spirosoma</taxon>
    </lineage>
</organism>
<accession>A0A7K1SJX2</accession>
<dbReference type="Gene3D" id="1.10.3290.10">
    <property type="entry name" value="Fido-like domain"/>
    <property type="match status" value="1"/>
</dbReference>
<keyword evidence="5" id="KW-1185">Reference proteome</keyword>
<dbReference type="SUPFAM" id="SSF140931">
    <property type="entry name" value="Fic-like"/>
    <property type="match status" value="1"/>
</dbReference>
<evidence type="ECO:0000313" key="4">
    <source>
        <dbReference type="EMBL" id="MVM34043.1"/>
    </source>
</evidence>
<keyword evidence="2" id="KW-0067">ATP-binding</keyword>
<dbReference type="InterPro" id="IPR025230">
    <property type="entry name" value="DUF4172"/>
</dbReference>
<dbReference type="PANTHER" id="PTHR13504:SF33">
    <property type="entry name" value="FIC FAMILY PROTEIN"/>
    <property type="match status" value="1"/>
</dbReference>
<dbReference type="InterPro" id="IPR040198">
    <property type="entry name" value="Fido_containing"/>
</dbReference>
<keyword evidence="2" id="KW-0547">Nucleotide-binding</keyword>
<comment type="caution">
    <text evidence="4">The sequence shown here is derived from an EMBL/GenBank/DDBJ whole genome shotgun (WGS) entry which is preliminary data.</text>
</comment>
<dbReference type="InterPro" id="IPR003812">
    <property type="entry name" value="Fido"/>
</dbReference>
<evidence type="ECO:0000313" key="5">
    <source>
        <dbReference type="Proteomes" id="UP000436006"/>
    </source>
</evidence>
<name>A0A7K1SJX2_9BACT</name>
<dbReference type="PROSITE" id="PS51459">
    <property type="entry name" value="FIDO"/>
    <property type="match status" value="1"/>
</dbReference>
<dbReference type="Pfam" id="PF13776">
    <property type="entry name" value="DUF4172"/>
    <property type="match status" value="1"/>
</dbReference>
<sequence length="371" mass="42201">MARYNWQQTDWPTFRFDLLCMEQNALQFAQKAGKSTGQFDSLPIETRREVLVDVMVNEAIKTSAIEGEFISRQDVISSIKRNLGLTSDTVRINDKRSEGMAELLVLVRTTFDQPLSETMLFHWHTLLMKGSYGIEIGRWRTHTEPMQVISGAMGKEKIHFEAPPSMNVPAEMNRFIDWFNTTSPNQAGTITNPLIRASIAHLYFESIHPFEDGNGRIGRIIAEKSLSQSLGQPVLLSLSRTIEATKKAYYDALQKSQRSNEITSWLTYFSDVILTSQDDFLATLGFVLQKTHFFDIHKTSLNERQQKVIARMFENGTVGFERGMNARKYIGISKTSKATATRDLQDLVDKQIFIPIGGGRSSRYQLNLAFH</sequence>
<protein>
    <submittedName>
        <fullName evidence="4">DUF4172 domain-containing protein</fullName>
    </submittedName>
</protein>
<reference evidence="4 5" key="1">
    <citation type="submission" date="2019-12" db="EMBL/GenBank/DDBJ databases">
        <title>Spirosoma sp. HMF4905 genome sequencing and assembly.</title>
        <authorList>
            <person name="Kang H."/>
            <person name="Cha I."/>
            <person name="Kim H."/>
            <person name="Joh K."/>
        </authorList>
    </citation>
    <scope>NUCLEOTIDE SEQUENCE [LARGE SCALE GENOMIC DNA]</scope>
    <source>
        <strain evidence="4 5">HMF4905</strain>
    </source>
</reference>
<evidence type="ECO:0000256" key="2">
    <source>
        <dbReference type="PIRSR" id="PIRSR640198-2"/>
    </source>
</evidence>
<dbReference type="InterPro" id="IPR036388">
    <property type="entry name" value="WH-like_DNA-bd_sf"/>
</dbReference>
<evidence type="ECO:0000256" key="1">
    <source>
        <dbReference type="PIRSR" id="PIRSR640198-1"/>
    </source>
</evidence>
<feature type="binding site" evidence="2">
    <location>
        <begin position="212"/>
        <end position="219"/>
    </location>
    <ligand>
        <name>ATP</name>
        <dbReference type="ChEBI" id="CHEBI:30616"/>
    </ligand>
</feature>
<dbReference type="AlphaFoldDB" id="A0A7K1SJX2"/>